<evidence type="ECO:0000313" key="10">
    <source>
        <dbReference type="Proteomes" id="UP000183047"/>
    </source>
</evidence>
<keyword evidence="1" id="KW-0808">Transferase</keyword>
<dbReference type="Pfam" id="PF02661">
    <property type="entry name" value="Fic"/>
    <property type="match status" value="1"/>
</dbReference>
<comment type="catalytic activity">
    <reaction evidence="7">
        <text>L-tyrosyl-[protein] + ATP = O-(5'-adenylyl)-L-tyrosyl-[protein] + diphosphate</text>
        <dbReference type="Rhea" id="RHEA:54288"/>
        <dbReference type="Rhea" id="RHEA-COMP:10136"/>
        <dbReference type="Rhea" id="RHEA-COMP:13846"/>
        <dbReference type="ChEBI" id="CHEBI:30616"/>
        <dbReference type="ChEBI" id="CHEBI:33019"/>
        <dbReference type="ChEBI" id="CHEBI:46858"/>
        <dbReference type="ChEBI" id="CHEBI:83624"/>
        <dbReference type="EC" id="2.7.7.108"/>
    </reaction>
</comment>
<organism evidence="9 10">
    <name type="scientific">Butyrivibrio hungatei</name>
    <dbReference type="NCBI Taxonomy" id="185008"/>
    <lineage>
        <taxon>Bacteria</taxon>
        <taxon>Bacillati</taxon>
        <taxon>Bacillota</taxon>
        <taxon>Clostridia</taxon>
        <taxon>Lachnospirales</taxon>
        <taxon>Lachnospiraceae</taxon>
        <taxon>Butyrivibrio</taxon>
    </lineage>
</organism>
<dbReference type="PROSITE" id="PS51459">
    <property type="entry name" value="FIDO"/>
    <property type="match status" value="1"/>
</dbReference>
<dbReference type="OrthoDB" id="9813719at2"/>
<evidence type="ECO:0000259" key="8">
    <source>
        <dbReference type="PROSITE" id="PS51459"/>
    </source>
</evidence>
<name>A0A1G5BFI8_9FIRM</name>
<evidence type="ECO:0000256" key="6">
    <source>
        <dbReference type="ARBA" id="ARBA00047939"/>
    </source>
</evidence>
<keyword evidence="10" id="KW-1185">Reference proteome</keyword>
<evidence type="ECO:0000256" key="5">
    <source>
        <dbReference type="ARBA" id="ARBA00034531"/>
    </source>
</evidence>
<dbReference type="InterPro" id="IPR036597">
    <property type="entry name" value="Fido-like_dom_sf"/>
</dbReference>
<dbReference type="InterPro" id="IPR003812">
    <property type="entry name" value="Fido"/>
</dbReference>
<dbReference type="EMBL" id="FMUR01000004">
    <property type="protein sequence ID" value="SCX88804.1"/>
    <property type="molecule type" value="Genomic_DNA"/>
</dbReference>
<sequence>MRDPYLYEDVPVLRNLLGIKTQELLDEAEADYVVYRLKDLVTHPLPGDYHTDHFLNMHQQIFQDIFDWAGCPRTIAIYKEEDVLGGQSVEYSDPFDIVTDIHHVLKNMREKDWNLMDTAELANQFCESLAALWKIHPFREGNTRTTVTFCCQFIDEQGRHINRKLFEDNAGYVRTALVAYNAYFADGSDFRKKEYLYKIVYDAFKNN</sequence>
<dbReference type="Gene3D" id="1.10.3290.10">
    <property type="entry name" value="Fido-like domain"/>
    <property type="match status" value="1"/>
</dbReference>
<gene>
    <name evidence="9" type="ORF">SAMN02910451_00701</name>
</gene>
<keyword evidence="3" id="KW-0547">Nucleotide-binding</keyword>
<protein>
    <recommendedName>
        <fullName evidence="5">protein adenylyltransferase</fullName>
        <ecNumber evidence="5">2.7.7.108</ecNumber>
    </recommendedName>
</protein>
<dbReference type="PANTHER" id="PTHR39560:SF1">
    <property type="entry name" value="PROTEIN ADENYLYLTRANSFERASE FIC-RELATED"/>
    <property type="match status" value="1"/>
</dbReference>
<dbReference type="EC" id="2.7.7.108" evidence="5"/>
<dbReference type="GO" id="GO:0070733">
    <property type="term" value="F:AMPylase activity"/>
    <property type="evidence" value="ECO:0007669"/>
    <property type="project" value="UniProtKB-EC"/>
</dbReference>
<feature type="domain" description="Fido" evidence="8">
    <location>
        <begin position="49"/>
        <end position="202"/>
    </location>
</feature>
<dbReference type="PANTHER" id="PTHR39560">
    <property type="entry name" value="PROTEIN ADENYLYLTRANSFERASE FIC-RELATED"/>
    <property type="match status" value="1"/>
</dbReference>
<evidence type="ECO:0000256" key="1">
    <source>
        <dbReference type="ARBA" id="ARBA00022679"/>
    </source>
</evidence>
<dbReference type="SUPFAM" id="SSF140931">
    <property type="entry name" value="Fic-like"/>
    <property type="match status" value="1"/>
</dbReference>
<dbReference type="GO" id="GO:0005524">
    <property type="term" value="F:ATP binding"/>
    <property type="evidence" value="ECO:0007669"/>
    <property type="project" value="UniProtKB-KW"/>
</dbReference>
<dbReference type="Proteomes" id="UP000183047">
    <property type="component" value="Unassembled WGS sequence"/>
</dbReference>
<evidence type="ECO:0000256" key="4">
    <source>
        <dbReference type="ARBA" id="ARBA00022840"/>
    </source>
</evidence>
<dbReference type="AlphaFoldDB" id="A0A1G5BFI8"/>
<comment type="catalytic activity">
    <reaction evidence="6">
        <text>L-threonyl-[protein] + ATP = 3-O-(5'-adenylyl)-L-threonyl-[protein] + diphosphate</text>
        <dbReference type="Rhea" id="RHEA:54292"/>
        <dbReference type="Rhea" id="RHEA-COMP:11060"/>
        <dbReference type="Rhea" id="RHEA-COMP:13847"/>
        <dbReference type="ChEBI" id="CHEBI:30013"/>
        <dbReference type="ChEBI" id="CHEBI:30616"/>
        <dbReference type="ChEBI" id="CHEBI:33019"/>
        <dbReference type="ChEBI" id="CHEBI:138113"/>
        <dbReference type="EC" id="2.7.7.108"/>
    </reaction>
</comment>
<evidence type="ECO:0000313" key="9">
    <source>
        <dbReference type="EMBL" id="SCX88804.1"/>
    </source>
</evidence>
<accession>A0A1G5BFI8</accession>
<keyword evidence="2" id="KW-0548">Nucleotidyltransferase</keyword>
<proteinExistence type="predicted"/>
<keyword evidence="4" id="KW-0067">ATP-binding</keyword>
<dbReference type="GO" id="GO:0051302">
    <property type="term" value="P:regulation of cell division"/>
    <property type="evidence" value="ECO:0007669"/>
    <property type="project" value="TreeGrafter"/>
</dbReference>
<reference evidence="10" key="1">
    <citation type="submission" date="2016-10" db="EMBL/GenBank/DDBJ databases">
        <authorList>
            <person name="Varghese N."/>
            <person name="Submissions S."/>
        </authorList>
    </citation>
    <scope>NUCLEOTIDE SEQUENCE [LARGE SCALE GENOMIC DNA]</scope>
    <source>
        <strain evidence="10">XBD2006</strain>
    </source>
</reference>
<dbReference type="RefSeq" id="WP_074461444.1">
    <property type="nucleotide sequence ID" value="NZ_FMUR01000004.1"/>
</dbReference>
<evidence type="ECO:0000256" key="3">
    <source>
        <dbReference type="ARBA" id="ARBA00022741"/>
    </source>
</evidence>
<evidence type="ECO:0000256" key="2">
    <source>
        <dbReference type="ARBA" id="ARBA00022695"/>
    </source>
</evidence>
<evidence type="ECO:0000256" key="7">
    <source>
        <dbReference type="ARBA" id="ARBA00048696"/>
    </source>
</evidence>